<organism evidence="3 4">
    <name type="scientific">Phoenicibacter congonensis</name>
    <dbReference type="NCBI Taxonomy" id="1944646"/>
    <lineage>
        <taxon>Bacteria</taxon>
        <taxon>Bacillati</taxon>
        <taxon>Actinomycetota</taxon>
        <taxon>Coriobacteriia</taxon>
        <taxon>Eggerthellales</taxon>
        <taxon>Eggerthellaceae</taxon>
        <taxon>Phoenicibacter</taxon>
    </lineage>
</organism>
<dbReference type="AlphaFoldDB" id="A0AA43U6T8"/>
<keyword evidence="1" id="KW-0238">DNA-binding</keyword>
<protein>
    <submittedName>
        <fullName evidence="3">Helix-turn-helix transcriptional regulator</fullName>
    </submittedName>
</protein>
<evidence type="ECO:0000313" key="3">
    <source>
        <dbReference type="EMBL" id="MDO4842713.1"/>
    </source>
</evidence>
<feature type="domain" description="HTH cro/C1-type" evidence="2">
    <location>
        <begin position="7"/>
        <end position="61"/>
    </location>
</feature>
<evidence type="ECO:0000256" key="1">
    <source>
        <dbReference type="ARBA" id="ARBA00023125"/>
    </source>
</evidence>
<dbReference type="GO" id="GO:0003677">
    <property type="term" value="F:DNA binding"/>
    <property type="evidence" value="ECO:0007669"/>
    <property type="project" value="UniProtKB-KW"/>
</dbReference>
<accession>A0AA43U6T8</accession>
<dbReference type="PANTHER" id="PTHR46558:SF13">
    <property type="entry name" value="HTH-TYPE TRANSCRIPTIONAL REGULATOR IMMR"/>
    <property type="match status" value="1"/>
</dbReference>
<dbReference type="SMART" id="SM00530">
    <property type="entry name" value="HTH_XRE"/>
    <property type="match status" value="1"/>
</dbReference>
<evidence type="ECO:0000313" key="4">
    <source>
        <dbReference type="Proteomes" id="UP001168575"/>
    </source>
</evidence>
<dbReference type="PANTHER" id="PTHR46558">
    <property type="entry name" value="TRACRIPTIONAL REGULATORY PROTEIN-RELATED-RELATED"/>
    <property type="match status" value="1"/>
</dbReference>
<name>A0AA43U6T8_9ACTN</name>
<feature type="non-terminal residue" evidence="3">
    <location>
        <position position="91"/>
    </location>
</feature>
<proteinExistence type="predicted"/>
<comment type="caution">
    <text evidence="3">The sequence shown here is derived from an EMBL/GenBank/DDBJ whole genome shotgun (WGS) entry which is preliminary data.</text>
</comment>
<dbReference type="InterPro" id="IPR010982">
    <property type="entry name" value="Lambda_DNA-bd_dom_sf"/>
</dbReference>
<dbReference type="Pfam" id="PF01381">
    <property type="entry name" value="HTH_3"/>
    <property type="match status" value="1"/>
</dbReference>
<dbReference type="PROSITE" id="PS50943">
    <property type="entry name" value="HTH_CROC1"/>
    <property type="match status" value="1"/>
</dbReference>
<dbReference type="EMBL" id="JAUMVS010000275">
    <property type="protein sequence ID" value="MDO4842713.1"/>
    <property type="molecule type" value="Genomic_DNA"/>
</dbReference>
<dbReference type="Proteomes" id="UP001168575">
    <property type="component" value="Unassembled WGS sequence"/>
</dbReference>
<dbReference type="CDD" id="cd00093">
    <property type="entry name" value="HTH_XRE"/>
    <property type="match status" value="1"/>
</dbReference>
<dbReference type="SUPFAM" id="SSF47413">
    <property type="entry name" value="lambda repressor-like DNA-binding domains"/>
    <property type="match status" value="1"/>
</dbReference>
<reference evidence="3" key="1">
    <citation type="submission" date="2023-07" db="EMBL/GenBank/DDBJ databases">
        <title>Between Cages and Wild: Unraveling the Impact of Captivity on Animal Microbiomes and Antimicrobial Resistance.</title>
        <authorList>
            <person name="Schmartz G.P."/>
            <person name="Rehner J."/>
            <person name="Schuff M.J."/>
            <person name="Becker S.L."/>
            <person name="Kravczyk M."/>
            <person name="Gurevich A."/>
            <person name="Francke R."/>
            <person name="Mueller R."/>
            <person name="Keller V."/>
            <person name="Keller A."/>
        </authorList>
    </citation>
    <scope>NUCLEOTIDE SEQUENCE</scope>
    <source>
        <strain evidence="3">S12M_St_49</strain>
    </source>
</reference>
<keyword evidence="4" id="KW-1185">Reference proteome</keyword>
<gene>
    <name evidence="3" type="ORF">Q3982_08575</name>
</gene>
<evidence type="ECO:0000259" key="2">
    <source>
        <dbReference type="PROSITE" id="PS50943"/>
    </source>
</evidence>
<dbReference type="InterPro" id="IPR001387">
    <property type="entry name" value="Cro/C1-type_HTH"/>
</dbReference>
<sequence>MTFGEKLKDARKSAGLSQEQFAEKLSVSRSAIAKWETDKGMPDITNLKAMSQLLGVSIDYLLDEDNKLSFSETKEPIDLSSFEKTGKCRSR</sequence>
<dbReference type="Gene3D" id="1.10.260.40">
    <property type="entry name" value="lambda repressor-like DNA-binding domains"/>
    <property type="match status" value="1"/>
</dbReference>